<reference evidence="1" key="1">
    <citation type="submission" date="2020-05" db="EMBL/GenBank/DDBJ databases">
        <authorList>
            <person name="Chiriac C."/>
            <person name="Salcher M."/>
            <person name="Ghai R."/>
            <person name="Kavagutti S V."/>
        </authorList>
    </citation>
    <scope>NUCLEOTIDE SEQUENCE</scope>
</reference>
<organism evidence="1">
    <name type="scientific">freshwater metagenome</name>
    <dbReference type="NCBI Taxonomy" id="449393"/>
    <lineage>
        <taxon>unclassified sequences</taxon>
        <taxon>metagenomes</taxon>
        <taxon>ecological metagenomes</taxon>
    </lineage>
</organism>
<dbReference type="AlphaFoldDB" id="A0A6J6W204"/>
<gene>
    <name evidence="1" type="ORF">UFOPK2754_03472</name>
</gene>
<proteinExistence type="predicted"/>
<dbReference type="EMBL" id="CAEZYR010000255">
    <property type="protein sequence ID" value="CAB4777644.1"/>
    <property type="molecule type" value="Genomic_DNA"/>
</dbReference>
<name>A0A6J6W204_9ZZZZ</name>
<accession>A0A6J6W204</accession>
<dbReference type="Gene3D" id="3.20.20.140">
    <property type="entry name" value="Metal-dependent hydrolases"/>
    <property type="match status" value="1"/>
</dbReference>
<dbReference type="InterPro" id="IPR032466">
    <property type="entry name" value="Metal_Hydrolase"/>
</dbReference>
<evidence type="ECO:0000313" key="1">
    <source>
        <dbReference type="EMBL" id="CAB4777644.1"/>
    </source>
</evidence>
<sequence>MWASDFPHADSTFPESRASIAESFASLPLADCRKITADNCRELYGFGPAFS</sequence>
<dbReference type="SUPFAM" id="SSF51556">
    <property type="entry name" value="Metallo-dependent hydrolases"/>
    <property type="match status" value="1"/>
</dbReference>
<protein>
    <submittedName>
        <fullName evidence="1">Unannotated protein</fullName>
    </submittedName>
</protein>